<evidence type="ECO:0000313" key="3">
    <source>
        <dbReference type="Proteomes" id="UP000094313"/>
    </source>
</evidence>
<dbReference type="InterPro" id="IPR000073">
    <property type="entry name" value="AB_hydrolase_1"/>
</dbReference>
<dbReference type="Gene3D" id="3.40.50.1820">
    <property type="entry name" value="alpha/beta hydrolase"/>
    <property type="match status" value="1"/>
</dbReference>
<name>A0A1D7QFT2_9SPHI</name>
<dbReference type="InterPro" id="IPR029058">
    <property type="entry name" value="AB_hydrolase_fold"/>
</dbReference>
<keyword evidence="3" id="KW-1185">Reference proteome</keyword>
<feature type="domain" description="AB hydrolase-1" evidence="1">
    <location>
        <begin position="41"/>
        <end position="204"/>
    </location>
</feature>
<dbReference type="KEGG" id="psty:BFS30_10500"/>
<gene>
    <name evidence="2" type="ORF">BFS30_10500</name>
</gene>
<dbReference type="AlphaFoldDB" id="A0A1D7QFT2"/>
<protein>
    <recommendedName>
        <fullName evidence="1">AB hydrolase-1 domain-containing protein</fullName>
    </recommendedName>
</protein>
<dbReference type="EMBL" id="CP017141">
    <property type="protein sequence ID" value="AOM77558.1"/>
    <property type="molecule type" value="Genomic_DNA"/>
</dbReference>
<accession>A0A1D7QFT2</accession>
<proteinExistence type="predicted"/>
<sequence length="213" mass="24256">MKVYFISGLGADERVFQFLDLPGVERIYIKWIIPVNQESLASYVNRLTAQIDLTQQIVLVGISFGGIIAQEISKIIDCQKVIIISSIKSTLEFSWQLSLVSSSKIYRLFPAKFLKWSNTLTADYYFSTSSAKESELLHQIIKDTDSNFLRWAIDRLMTWKNPDPQKNIIHIHGTSDRIFPTKPIKDYIKIPGGGHFMIVNKAAELSKIIMGNI</sequence>
<evidence type="ECO:0000259" key="1">
    <source>
        <dbReference type="Pfam" id="PF12697"/>
    </source>
</evidence>
<dbReference type="OrthoDB" id="659408at2"/>
<dbReference type="SUPFAM" id="SSF53474">
    <property type="entry name" value="alpha/beta-Hydrolases"/>
    <property type="match status" value="1"/>
</dbReference>
<dbReference type="RefSeq" id="WP_069379248.1">
    <property type="nucleotide sequence ID" value="NZ_CP017141.1"/>
</dbReference>
<organism evidence="2 3">
    <name type="scientific">Pedobacter steynii</name>
    <dbReference type="NCBI Taxonomy" id="430522"/>
    <lineage>
        <taxon>Bacteria</taxon>
        <taxon>Pseudomonadati</taxon>
        <taxon>Bacteroidota</taxon>
        <taxon>Sphingobacteriia</taxon>
        <taxon>Sphingobacteriales</taxon>
        <taxon>Sphingobacteriaceae</taxon>
        <taxon>Pedobacter</taxon>
    </lineage>
</organism>
<dbReference type="Proteomes" id="UP000094313">
    <property type="component" value="Chromosome"/>
</dbReference>
<dbReference type="Pfam" id="PF12697">
    <property type="entry name" value="Abhydrolase_6"/>
    <property type="match status" value="1"/>
</dbReference>
<evidence type="ECO:0000313" key="2">
    <source>
        <dbReference type="EMBL" id="AOM77558.1"/>
    </source>
</evidence>
<reference evidence="2 3" key="1">
    <citation type="submission" date="2016-08" db="EMBL/GenBank/DDBJ databases">
        <authorList>
            <person name="Seilhamer J.J."/>
        </authorList>
    </citation>
    <scope>NUCLEOTIDE SEQUENCE [LARGE SCALE GENOMIC DNA]</scope>
    <source>
        <strain evidence="2 3">DX4</strain>
    </source>
</reference>